<evidence type="ECO:0000256" key="6">
    <source>
        <dbReference type="ARBA" id="ARBA00022837"/>
    </source>
</evidence>
<accession>A0A2I0A662</accession>
<dbReference type="InterPro" id="IPR006769">
    <property type="entry name" value="MCU_C"/>
</dbReference>
<dbReference type="STRING" id="1088818.A0A2I0A662"/>
<dbReference type="GO" id="GO:0005262">
    <property type="term" value="F:calcium channel activity"/>
    <property type="evidence" value="ECO:0007669"/>
    <property type="project" value="TreeGrafter"/>
</dbReference>
<keyword evidence="4" id="KW-0109">Calcium transport</keyword>
<evidence type="ECO:0000256" key="2">
    <source>
        <dbReference type="ARBA" id="ARBA00005653"/>
    </source>
</evidence>
<feature type="transmembrane region" description="Helical" evidence="10">
    <location>
        <begin position="256"/>
        <end position="276"/>
    </location>
</feature>
<dbReference type="GO" id="GO:0036444">
    <property type="term" value="P:calcium import into the mitochondrion"/>
    <property type="evidence" value="ECO:0007669"/>
    <property type="project" value="TreeGrafter"/>
</dbReference>
<reference evidence="12 13" key="1">
    <citation type="journal article" date="2017" name="Nature">
        <title>The Apostasia genome and the evolution of orchids.</title>
        <authorList>
            <person name="Zhang G.Q."/>
            <person name="Liu K.W."/>
            <person name="Li Z."/>
            <person name="Lohaus R."/>
            <person name="Hsiao Y.Y."/>
            <person name="Niu S.C."/>
            <person name="Wang J.Y."/>
            <person name="Lin Y.C."/>
            <person name="Xu Q."/>
            <person name="Chen L.J."/>
            <person name="Yoshida K."/>
            <person name="Fujiwara S."/>
            <person name="Wang Z.W."/>
            <person name="Zhang Y.Q."/>
            <person name="Mitsuda N."/>
            <person name="Wang M."/>
            <person name="Liu G.H."/>
            <person name="Pecoraro L."/>
            <person name="Huang H.X."/>
            <person name="Xiao X.J."/>
            <person name="Lin M."/>
            <person name="Wu X.Y."/>
            <person name="Wu W.L."/>
            <person name="Chen Y.Y."/>
            <person name="Chang S.B."/>
            <person name="Sakamoto S."/>
            <person name="Ohme-Takagi M."/>
            <person name="Yagi M."/>
            <person name="Zeng S.J."/>
            <person name="Shen C.Y."/>
            <person name="Yeh C.M."/>
            <person name="Luo Y.B."/>
            <person name="Tsai W.C."/>
            <person name="Van de Peer Y."/>
            <person name="Liu Z.J."/>
        </authorList>
    </citation>
    <scope>NUCLEOTIDE SEQUENCE [LARGE SCALE GENOMIC DNA]</scope>
    <source>
        <strain evidence="13">cv. Shenzhen</strain>
        <tissue evidence="12">Stem</tissue>
    </source>
</reference>
<protein>
    <recommendedName>
        <fullName evidence="11">Calcium uniporter protein C-terminal domain-containing protein</fullName>
    </recommendedName>
</protein>
<dbReference type="OrthoDB" id="278338at2759"/>
<dbReference type="GO" id="GO:1990246">
    <property type="term" value="C:uniplex complex"/>
    <property type="evidence" value="ECO:0007669"/>
    <property type="project" value="TreeGrafter"/>
</dbReference>
<keyword evidence="5 10" id="KW-0812">Transmembrane</keyword>
<keyword evidence="3" id="KW-0813">Transport</keyword>
<organism evidence="12 13">
    <name type="scientific">Apostasia shenzhenica</name>
    <dbReference type="NCBI Taxonomy" id="1088818"/>
    <lineage>
        <taxon>Eukaryota</taxon>
        <taxon>Viridiplantae</taxon>
        <taxon>Streptophyta</taxon>
        <taxon>Embryophyta</taxon>
        <taxon>Tracheophyta</taxon>
        <taxon>Spermatophyta</taxon>
        <taxon>Magnoliopsida</taxon>
        <taxon>Liliopsida</taxon>
        <taxon>Asparagales</taxon>
        <taxon>Orchidaceae</taxon>
        <taxon>Apostasioideae</taxon>
        <taxon>Apostasia</taxon>
    </lineage>
</organism>
<dbReference type="AlphaFoldDB" id="A0A2I0A662"/>
<evidence type="ECO:0000256" key="4">
    <source>
        <dbReference type="ARBA" id="ARBA00022568"/>
    </source>
</evidence>
<proteinExistence type="inferred from homology"/>
<evidence type="ECO:0000256" key="3">
    <source>
        <dbReference type="ARBA" id="ARBA00022448"/>
    </source>
</evidence>
<evidence type="ECO:0000256" key="9">
    <source>
        <dbReference type="ARBA" id="ARBA00023136"/>
    </source>
</evidence>
<keyword evidence="6" id="KW-0106">Calcium</keyword>
<dbReference type="PANTHER" id="PTHR13462:SF31">
    <property type="entry name" value="CALCIUM UNIPORTER PROTEIN 1, MITOCHONDRIAL"/>
    <property type="match status" value="1"/>
</dbReference>
<dbReference type="PANTHER" id="PTHR13462">
    <property type="entry name" value="CALCIUM UNIPORTER PROTEIN, MITOCHONDRIAL"/>
    <property type="match status" value="1"/>
</dbReference>
<keyword evidence="7 10" id="KW-1133">Transmembrane helix</keyword>
<feature type="domain" description="Calcium uniporter protein C-terminal" evidence="11">
    <location>
        <begin position="155"/>
        <end position="314"/>
    </location>
</feature>
<gene>
    <name evidence="12" type="ORF">AXF42_Ash007682</name>
</gene>
<keyword evidence="9 10" id="KW-0472">Membrane</keyword>
<evidence type="ECO:0000256" key="8">
    <source>
        <dbReference type="ARBA" id="ARBA00023065"/>
    </source>
</evidence>
<evidence type="ECO:0000259" key="11">
    <source>
        <dbReference type="Pfam" id="PF04678"/>
    </source>
</evidence>
<dbReference type="GO" id="GO:0015292">
    <property type="term" value="F:uniporter activity"/>
    <property type="evidence" value="ECO:0007669"/>
    <property type="project" value="TreeGrafter"/>
</dbReference>
<keyword evidence="13" id="KW-1185">Reference proteome</keyword>
<comment type="subcellular location">
    <subcellularLocation>
        <location evidence="1">Membrane</location>
        <topology evidence="1">Multi-pass membrane protein</topology>
    </subcellularLocation>
</comment>
<keyword evidence="8" id="KW-0406">Ion transport</keyword>
<evidence type="ECO:0000313" key="12">
    <source>
        <dbReference type="EMBL" id="PKA51025.1"/>
    </source>
</evidence>
<feature type="transmembrane region" description="Helical" evidence="10">
    <location>
        <begin position="230"/>
        <end position="250"/>
    </location>
</feature>
<dbReference type="Pfam" id="PF04678">
    <property type="entry name" value="MCU"/>
    <property type="match status" value="1"/>
</dbReference>
<dbReference type="EMBL" id="KZ452015">
    <property type="protein sequence ID" value="PKA51025.1"/>
    <property type="molecule type" value="Genomic_DNA"/>
</dbReference>
<sequence>MVIHSKGLIRTHVSFFLPELGDPSAMAYRRNLAHRFLDIAKNTSSYQIRGSAGSPDLLRRPIVLPAVLPDCFSPPVGNKLIDIIRDLNANRIRSDLPLPPSPNAADPGRMTVEEAKKVLRASQMETVRARLSSMQSSSISYSEYLRICREESSSEDSAKAIALSLDESGSVIAIGSSVFIRPGEVARAIQRVIAPQIIGEKDERIKELKEMEAKKAEIDKRAAAGVRRELWCGLGLLVAQTLGFMRLTFWELSWDVMEPVCFFVTSIYFMAGYAFFLRTSNDPSFEGFFDSRFAAKQRRIMRKCGFDPNRFRELQREAASAEAERHESASACSCCSGRGNLKGGSIL</sequence>
<evidence type="ECO:0000256" key="5">
    <source>
        <dbReference type="ARBA" id="ARBA00022692"/>
    </source>
</evidence>
<name>A0A2I0A662_9ASPA</name>
<dbReference type="InterPro" id="IPR039055">
    <property type="entry name" value="MCU_fam"/>
</dbReference>
<evidence type="ECO:0000256" key="10">
    <source>
        <dbReference type="SAM" id="Phobius"/>
    </source>
</evidence>
<evidence type="ECO:0000256" key="1">
    <source>
        <dbReference type="ARBA" id="ARBA00004141"/>
    </source>
</evidence>
<dbReference type="Proteomes" id="UP000236161">
    <property type="component" value="Unassembled WGS sequence"/>
</dbReference>
<comment type="similarity">
    <text evidence="2">Belongs to the MCU (TC 1.A.77) family.</text>
</comment>
<dbReference type="GO" id="GO:0051560">
    <property type="term" value="P:mitochondrial calcium ion homeostasis"/>
    <property type="evidence" value="ECO:0007669"/>
    <property type="project" value="InterPro"/>
</dbReference>
<evidence type="ECO:0000313" key="13">
    <source>
        <dbReference type="Proteomes" id="UP000236161"/>
    </source>
</evidence>
<evidence type="ECO:0000256" key="7">
    <source>
        <dbReference type="ARBA" id="ARBA00022989"/>
    </source>
</evidence>